<dbReference type="PROSITE" id="PS51112">
    <property type="entry name" value="AMMECR1"/>
    <property type="match status" value="1"/>
</dbReference>
<proteinExistence type="inferred from homology"/>
<dbReference type="AlphaFoldDB" id="A0A0F9CRL4"/>
<dbReference type="SUPFAM" id="SSF143447">
    <property type="entry name" value="AMMECR1-like"/>
    <property type="match status" value="1"/>
</dbReference>
<dbReference type="CDD" id="cd07361">
    <property type="entry name" value="MEMO_like"/>
    <property type="match status" value="1"/>
</dbReference>
<dbReference type="EMBL" id="LAZR01032029">
    <property type="protein sequence ID" value="KKL52053.1"/>
    <property type="molecule type" value="Genomic_DNA"/>
</dbReference>
<dbReference type="InterPro" id="IPR027623">
    <property type="entry name" value="AmmeMemoSam_A"/>
</dbReference>
<dbReference type="InterPro" id="IPR027485">
    <property type="entry name" value="AMMECR1_N"/>
</dbReference>
<dbReference type="PANTHER" id="PTHR11060:SF0">
    <property type="entry name" value="PROTEIN MEMO1"/>
    <property type="match status" value="1"/>
</dbReference>
<dbReference type="Pfam" id="PF01875">
    <property type="entry name" value="Memo"/>
    <property type="match status" value="1"/>
</dbReference>
<gene>
    <name evidence="3" type="ORF">LCGC14_2289330</name>
</gene>
<dbReference type="SUPFAM" id="SSF53213">
    <property type="entry name" value="LigB-like"/>
    <property type="match status" value="1"/>
</dbReference>
<comment type="caution">
    <text evidence="3">The sequence shown here is derived from an EMBL/GenBank/DDBJ whole genome shotgun (WGS) entry which is preliminary data.</text>
</comment>
<dbReference type="InterPro" id="IPR002737">
    <property type="entry name" value="MEMO1_fam"/>
</dbReference>
<dbReference type="NCBIfam" id="TIGR04336">
    <property type="entry name" value="AmmeMemoSam_B"/>
    <property type="match status" value="1"/>
</dbReference>
<protein>
    <recommendedName>
        <fullName evidence="2">AMMECR1 domain-containing protein</fullName>
    </recommendedName>
</protein>
<evidence type="ECO:0000259" key="2">
    <source>
        <dbReference type="PROSITE" id="PS51112"/>
    </source>
</evidence>
<dbReference type="Pfam" id="PF01871">
    <property type="entry name" value="AMMECR1"/>
    <property type="match status" value="1"/>
</dbReference>
<name>A0A0F9CRL4_9ZZZZ</name>
<reference evidence="3" key="1">
    <citation type="journal article" date="2015" name="Nature">
        <title>Complex archaea that bridge the gap between prokaryotes and eukaryotes.</title>
        <authorList>
            <person name="Spang A."/>
            <person name="Saw J.H."/>
            <person name="Jorgensen S.L."/>
            <person name="Zaremba-Niedzwiedzka K."/>
            <person name="Martijn J."/>
            <person name="Lind A.E."/>
            <person name="van Eijk R."/>
            <person name="Schleper C."/>
            <person name="Guy L."/>
            <person name="Ettema T.J."/>
        </authorList>
    </citation>
    <scope>NUCLEOTIDE SEQUENCE</scope>
</reference>
<feature type="domain" description="AMMECR1" evidence="2">
    <location>
        <begin position="252"/>
        <end position="438"/>
    </location>
</feature>
<dbReference type="Gene3D" id="3.40.830.10">
    <property type="entry name" value="LigB-like"/>
    <property type="match status" value="1"/>
</dbReference>
<dbReference type="PANTHER" id="PTHR11060">
    <property type="entry name" value="PROTEIN MEMO1"/>
    <property type="match status" value="1"/>
</dbReference>
<dbReference type="Gene3D" id="3.30.1490.150">
    <property type="entry name" value="Hypothetical protein ph0010, domain 2"/>
    <property type="match status" value="1"/>
</dbReference>
<dbReference type="InterPro" id="IPR036071">
    <property type="entry name" value="AMMECR1_dom_sf"/>
</dbReference>
<comment type="similarity">
    <text evidence="1">Belongs to the MEMO1 family.</text>
</comment>
<dbReference type="InterPro" id="IPR002733">
    <property type="entry name" value="AMMECR1_domain"/>
</dbReference>
<accession>A0A0F9CRL4</accession>
<dbReference type="NCBIfam" id="TIGR04335">
    <property type="entry name" value="AmmeMemoSam_A"/>
    <property type="match status" value="1"/>
</dbReference>
<feature type="non-terminal residue" evidence="3">
    <location>
        <position position="1"/>
    </location>
</feature>
<sequence length="438" mass="47650">GPLLQPTALTSLRTGQTAAAAFKAVEGKAYSRIVLLGPSHHMSQSFTGGAVPTVEYFRTPLGSIPLDRQACEALTKGRHFAADDRPHGPEHCLEMELPLLQTALTDPIIVPVLIGTINPEVIESMAKTLRGVVDDKTLIVVSTDFTHYGPNFGYVPFTERVPEMLRRLDFAAIERILAVDRRGFMDMVGQTGATICGRGGIAVTLELLGDSDVEGVMLSYTTSGAMTQDYSNSVSYASIALCRDAAAPLSEAEQDCLLAIARDQLREHLATGKELTDLAKRYPLTGRLKKTAPVFVTIKREGELRGCIGHVAPIVPLHESVRANTVSACQDPRFTTDPVTAAEEPKVHLEISVLSRHRMIGSPEEIEIGRDGLIIRRGTNQGLFLPQVPVEQKWDLNQYLTGLCRKAGLPASALKDRGTRIFRFSAQVFGERRAGQGE</sequence>
<dbReference type="Gene3D" id="3.30.700.20">
    <property type="entry name" value="Hypothetical protein ph0010, domain 1"/>
    <property type="match status" value="1"/>
</dbReference>
<dbReference type="NCBIfam" id="TIGR00296">
    <property type="entry name" value="TIGR00296 family protein"/>
    <property type="match status" value="1"/>
</dbReference>
<organism evidence="3">
    <name type="scientific">marine sediment metagenome</name>
    <dbReference type="NCBI Taxonomy" id="412755"/>
    <lineage>
        <taxon>unclassified sequences</taxon>
        <taxon>metagenomes</taxon>
        <taxon>ecological metagenomes</taxon>
    </lineage>
</organism>
<dbReference type="InterPro" id="IPR023473">
    <property type="entry name" value="AMMECR1"/>
</dbReference>
<evidence type="ECO:0000256" key="1">
    <source>
        <dbReference type="ARBA" id="ARBA00006315"/>
    </source>
</evidence>
<evidence type="ECO:0000313" key="3">
    <source>
        <dbReference type="EMBL" id="KKL52053.1"/>
    </source>
</evidence>